<evidence type="ECO:0000256" key="1">
    <source>
        <dbReference type="SAM" id="Phobius"/>
    </source>
</evidence>
<dbReference type="KEGG" id="yey:Y11_13581"/>
<dbReference type="Proteomes" id="UP000008084">
    <property type="component" value="Chromosome"/>
</dbReference>
<proteinExistence type="predicted"/>
<protein>
    <submittedName>
        <fullName evidence="2">Putative membrane protein</fullName>
    </submittedName>
</protein>
<evidence type="ECO:0000313" key="3">
    <source>
        <dbReference type="Proteomes" id="UP000008084"/>
    </source>
</evidence>
<keyword evidence="1" id="KW-1133">Transmembrane helix</keyword>
<dbReference type="RefSeq" id="WP_005160196.1">
    <property type="nucleotide sequence ID" value="NC_017564.1"/>
</dbReference>
<dbReference type="EMBL" id="FR729477">
    <property type="protein sequence ID" value="CBY26823.1"/>
    <property type="molecule type" value="Genomic_DNA"/>
</dbReference>
<evidence type="ECO:0000313" key="2">
    <source>
        <dbReference type="EMBL" id="CBY26823.1"/>
    </source>
</evidence>
<keyword evidence="1" id="KW-0472">Membrane</keyword>
<dbReference type="GeneID" id="31409426"/>
<name>A0A0H3NP53_YERE1</name>
<accession>A0A0H3NP53</accession>
<dbReference type="HOGENOM" id="CLU_2526736_0_0_6"/>
<gene>
    <name evidence="2" type="ordered locus">Y11_13581</name>
</gene>
<sequence>MVFVILWFVIAGLSEYLVWGHPLLAVSLALFFVVFGGYWIYRVRKIQVSDEPSEEVRSKSINDINFIFSVVMLAIHALILLLLR</sequence>
<feature type="transmembrane region" description="Helical" evidence="1">
    <location>
        <begin position="24"/>
        <end position="43"/>
    </location>
</feature>
<reference evidence="2 3" key="1">
    <citation type="journal article" date="2011" name="J. Bacteriol.">
        <title>Complete genome sequence of Yersinia enterocolitica subsp. palearctica serogroup O:3.</title>
        <authorList>
            <person name="Batzilla J."/>
            <person name="Hoper D."/>
            <person name="Antonenka U."/>
            <person name="Heesemann J."/>
            <person name="Rakin A."/>
        </authorList>
    </citation>
    <scope>NUCLEOTIDE SEQUENCE [LARGE SCALE GENOMIC DNA]</scope>
    <source>
        <strain evidence="3">DSM 13030 / CIP 106945 / Y11</strain>
    </source>
</reference>
<organism evidence="2 3">
    <name type="scientific">Yersinia enterocolitica subsp. palearctica serotype O:3 (strain DSM 13030 / CIP 106945 / Y11)</name>
    <dbReference type="NCBI Taxonomy" id="930944"/>
    <lineage>
        <taxon>Bacteria</taxon>
        <taxon>Pseudomonadati</taxon>
        <taxon>Pseudomonadota</taxon>
        <taxon>Gammaproteobacteria</taxon>
        <taxon>Enterobacterales</taxon>
        <taxon>Yersiniaceae</taxon>
        <taxon>Yersinia</taxon>
    </lineage>
</organism>
<keyword evidence="1" id="KW-0812">Transmembrane</keyword>
<feature type="transmembrane region" description="Helical" evidence="1">
    <location>
        <begin position="64"/>
        <end position="83"/>
    </location>
</feature>
<dbReference type="PATRIC" id="fig|930944.6.peg.1349"/>
<dbReference type="AlphaFoldDB" id="A0A0H3NP53"/>